<evidence type="ECO:0000256" key="3">
    <source>
        <dbReference type="ARBA" id="ARBA00006991"/>
    </source>
</evidence>
<keyword evidence="17" id="KW-1185">Reference proteome</keyword>
<accession>A0A287CUC0</accession>
<dbReference type="SUPFAM" id="SSF57667">
    <property type="entry name" value="beta-beta-alpha zinc fingers"/>
    <property type="match status" value="5"/>
</dbReference>
<dbReference type="SMART" id="SM00355">
    <property type="entry name" value="ZnF_C2H2"/>
    <property type="match status" value="7"/>
</dbReference>
<dbReference type="KEGG" id="iti:101958522"/>
<keyword evidence="7 14" id="KW-0863">Zinc-finger</keyword>
<evidence type="ECO:0000256" key="8">
    <source>
        <dbReference type="ARBA" id="ARBA00022833"/>
    </source>
</evidence>
<dbReference type="GO" id="GO:0000978">
    <property type="term" value="F:RNA polymerase II cis-regulatory region sequence-specific DNA binding"/>
    <property type="evidence" value="ECO:0007669"/>
    <property type="project" value="TreeGrafter"/>
</dbReference>
<evidence type="ECO:0000313" key="17">
    <source>
        <dbReference type="Proteomes" id="UP000005215"/>
    </source>
</evidence>
<reference evidence="16" key="2">
    <citation type="submission" date="2025-08" db="UniProtKB">
        <authorList>
            <consortium name="Ensembl"/>
        </authorList>
    </citation>
    <scope>IDENTIFICATION</scope>
</reference>
<gene>
    <name evidence="16" type="primary">ZNF597</name>
</gene>
<dbReference type="PROSITE" id="PS50157">
    <property type="entry name" value="ZINC_FINGER_C2H2_2"/>
    <property type="match status" value="7"/>
</dbReference>
<dbReference type="FunFam" id="3.30.160.60:FF:001014">
    <property type="entry name" value="Zinc finger protein 597"/>
    <property type="match status" value="1"/>
</dbReference>
<comment type="similarity">
    <text evidence="3">Belongs to the krueppel C2H2-type zinc-finger protein family.</text>
</comment>
<evidence type="ECO:0000256" key="5">
    <source>
        <dbReference type="ARBA" id="ARBA00022723"/>
    </source>
</evidence>
<feature type="domain" description="C2H2-type" evidence="15">
    <location>
        <begin position="211"/>
        <end position="238"/>
    </location>
</feature>
<dbReference type="Gene3D" id="6.10.140.140">
    <property type="match status" value="1"/>
</dbReference>
<dbReference type="FunFam" id="3.30.160.60:FF:000895">
    <property type="entry name" value="Zinc finger protein 597"/>
    <property type="match status" value="1"/>
</dbReference>
<keyword evidence="6" id="KW-0677">Repeat</keyword>
<feature type="domain" description="C2H2-type" evidence="15">
    <location>
        <begin position="340"/>
        <end position="367"/>
    </location>
</feature>
<dbReference type="FunCoup" id="A0A287CUC0">
    <property type="interactions" value="133"/>
</dbReference>
<evidence type="ECO:0000256" key="7">
    <source>
        <dbReference type="ARBA" id="ARBA00022771"/>
    </source>
</evidence>
<dbReference type="Ensembl" id="ENSSTOT00000039338.1">
    <property type="protein sequence ID" value="ENSSTOP00000024871.1"/>
    <property type="gene ID" value="ENSSTOG00000034721.1"/>
</dbReference>
<evidence type="ECO:0000256" key="13">
    <source>
        <dbReference type="ARBA" id="ARBA00023242"/>
    </source>
</evidence>
<evidence type="ECO:0000256" key="1">
    <source>
        <dbReference type="ARBA" id="ARBA00003767"/>
    </source>
</evidence>
<reference evidence="16" key="3">
    <citation type="submission" date="2025-09" db="UniProtKB">
        <authorList>
            <consortium name="Ensembl"/>
        </authorList>
    </citation>
    <scope>IDENTIFICATION</scope>
</reference>
<feature type="domain" description="C2H2-type" evidence="15">
    <location>
        <begin position="396"/>
        <end position="423"/>
    </location>
</feature>
<dbReference type="CTD" id="146434"/>
<dbReference type="GO" id="GO:0008270">
    <property type="term" value="F:zinc ion binding"/>
    <property type="evidence" value="ECO:0007669"/>
    <property type="project" value="UniProtKB-KW"/>
</dbReference>
<dbReference type="Proteomes" id="UP000005215">
    <property type="component" value="Unassembled WGS sequence"/>
</dbReference>
<feature type="domain" description="C2H2-type" evidence="15">
    <location>
        <begin position="183"/>
        <end position="210"/>
    </location>
</feature>
<dbReference type="Pfam" id="PF00096">
    <property type="entry name" value="zf-C2H2"/>
    <property type="match status" value="4"/>
</dbReference>
<dbReference type="GO" id="GO:0001228">
    <property type="term" value="F:DNA-binding transcription activator activity, RNA polymerase II-specific"/>
    <property type="evidence" value="ECO:0007669"/>
    <property type="project" value="TreeGrafter"/>
</dbReference>
<keyword evidence="9" id="KW-0832">Ubl conjugation</keyword>
<dbReference type="PANTHER" id="PTHR24393:SF100">
    <property type="entry name" value="ZINC FINGER PROTEIN-RELATED"/>
    <property type="match status" value="1"/>
</dbReference>
<dbReference type="FunFam" id="3.30.160.60:FF:001266">
    <property type="entry name" value="Zinc finger protein 662"/>
    <property type="match status" value="1"/>
</dbReference>
<name>A0A287CUC0_ICTTR</name>
<keyword evidence="13" id="KW-0539">Nucleus</keyword>
<dbReference type="OrthoDB" id="8117402at2759"/>
<dbReference type="InParanoid" id="A0A287CUC0"/>
<dbReference type="RefSeq" id="XP_005337921.1">
    <property type="nucleotide sequence ID" value="XM_005337864.4"/>
</dbReference>
<dbReference type="GO" id="GO:0005634">
    <property type="term" value="C:nucleus"/>
    <property type="evidence" value="ECO:0007669"/>
    <property type="project" value="UniProtKB-SubCell"/>
</dbReference>
<evidence type="ECO:0000256" key="9">
    <source>
        <dbReference type="ARBA" id="ARBA00022843"/>
    </source>
</evidence>
<evidence type="ECO:0000256" key="4">
    <source>
        <dbReference type="ARBA" id="ARBA00022499"/>
    </source>
</evidence>
<comment type="function">
    <text evidence="1">May be involved in transcriptional regulation.</text>
</comment>
<keyword evidence="8" id="KW-0862">Zinc</keyword>
<evidence type="ECO:0000256" key="12">
    <source>
        <dbReference type="ARBA" id="ARBA00023163"/>
    </source>
</evidence>
<dbReference type="InterPro" id="IPR001909">
    <property type="entry name" value="KRAB"/>
</dbReference>
<dbReference type="AlphaFoldDB" id="A0A287CUC0"/>
<dbReference type="PROSITE" id="PS00028">
    <property type="entry name" value="ZINC_FINGER_C2H2_1"/>
    <property type="match status" value="7"/>
</dbReference>
<keyword evidence="11" id="KW-0238">DNA-binding</keyword>
<dbReference type="GeneID" id="101958522"/>
<dbReference type="PANTHER" id="PTHR24393">
    <property type="entry name" value="ZINC FINGER PROTEIN"/>
    <property type="match status" value="1"/>
</dbReference>
<evidence type="ECO:0000313" key="16">
    <source>
        <dbReference type="Ensembl" id="ENSSTOP00000024871.1"/>
    </source>
</evidence>
<feature type="domain" description="C2H2-type" evidence="15">
    <location>
        <begin position="155"/>
        <end position="182"/>
    </location>
</feature>
<dbReference type="FunFam" id="3.30.160.60:FF:002285">
    <property type="entry name" value="Zinc finger protein 597"/>
    <property type="match status" value="1"/>
</dbReference>
<dbReference type="InterPro" id="IPR013087">
    <property type="entry name" value="Znf_C2H2_type"/>
</dbReference>
<evidence type="ECO:0000259" key="15">
    <source>
        <dbReference type="PROSITE" id="PS50157"/>
    </source>
</evidence>
<dbReference type="EMBL" id="AGTP01095320">
    <property type="status" value="NOT_ANNOTATED_CDS"/>
    <property type="molecule type" value="Genomic_DNA"/>
</dbReference>
<evidence type="ECO:0000256" key="14">
    <source>
        <dbReference type="PROSITE-ProRule" id="PRU00042"/>
    </source>
</evidence>
<dbReference type="Pfam" id="PF01352">
    <property type="entry name" value="KRAB"/>
    <property type="match status" value="1"/>
</dbReference>
<keyword evidence="10" id="KW-0805">Transcription regulation</keyword>
<dbReference type="GeneTree" id="ENSGT00940000162263"/>
<evidence type="ECO:0000256" key="6">
    <source>
        <dbReference type="ARBA" id="ARBA00022737"/>
    </source>
</evidence>
<comment type="subcellular location">
    <subcellularLocation>
        <location evidence="2">Nucleus</location>
    </subcellularLocation>
</comment>
<reference evidence="17" key="1">
    <citation type="submission" date="2011-11" db="EMBL/GenBank/DDBJ databases">
        <title>The Draft Genome of Spermophilus tridecemlineatus.</title>
        <authorList>
            <consortium name="The Broad Institute Genome Assembly &amp; Analysis Group"/>
            <consortium name="Computational R&amp;D Group"/>
            <consortium name="and Sequencing Platform"/>
            <person name="Di Palma F."/>
            <person name="Alfoldi J."/>
            <person name="Johnson J."/>
            <person name="Berlin A."/>
            <person name="Gnerre S."/>
            <person name="Jaffe D."/>
            <person name="MacCallum I."/>
            <person name="Young S."/>
            <person name="Walker B.J."/>
            <person name="Lindblad-Toh K."/>
        </authorList>
    </citation>
    <scope>NUCLEOTIDE SEQUENCE [LARGE SCALE GENOMIC DNA]</scope>
</reference>
<dbReference type="Gene3D" id="3.30.160.60">
    <property type="entry name" value="Classic Zinc Finger"/>
    <property type="match status" value="8"/>
</dbReference>
<organism evidence="16 17">
    <name type="scientific">Ictidomys tridecemlineatus</name>
    <name type="common">Thirteen-lined ground squirrel</name>
    <name type="synonym">Spermophilus tridecemlineatus</name>
    <dbReference type="NCBI Taxonomy" id="43179"/>
    <lineage>
        <taxon>Eukaryota</taxon>
        <taxon>Metazoa</taxon>
        <taxon>Chordata</taxon>
        <taxon>Craniata</taxon>
        <taxon>Vertebrata</taxon>
        <taxon>Euteleostomi</taxon>
        <taxon>Mammalia</taxon>
        <taxon>Eutheria</taxon>
        <taxon>Euarchontoglires</taxon>
        <taxon>Glires</taxon>
        <taxon>Rodentia</taxon>
        <taxon>Sciuromorpha</taxon>
        <taxon>Sciuridae</taxon>
        <taxon>Xerinae</taxon>
        <taxon>Marmotini</taxon>
        <taxon>Ictidomys</taxon>
    </lineage>
</organism>
<dbReference type="FunFam" id="3.30.160.60:FF:000951">
    <property type="entry name" value="Zinc finger protein 8"/>
    <property type="match status" value="1"/>
</dbReference>
<proteinExistence type="inferred from homology"/>
<protein>
    <submittedName>
        <fullName evidence="16">Zinc finger protein 597</fullName>
    </submittedName>
</protein>
<dbReference type="InterPro" id="IPR036236">
    <property type="entry name" value="Znf_C2H2_sf"/>
</dbReference>
<keyword evidence="12" id="KW-0804">Transcription</keyword>
<dbReference type="FunFam" id="3.30.160.60:FF:000609">
    <property type="entry name" value="zinc finger protein 621"/>
    <property type="match status" value="2"/>
</dbReference>
<evidence type="ECO:0000256" key="2">
    <source>
        <dbReference type="ARBA" id="ARBA00004123"/>
    </source>
</evidence>
<evidence type="ECO:0000256" key="10">
    <source>
        <dbReference type="ARBA" id="ARBA00023015"/>
    </source>
</evidence>
<dbReference type="STRING" id="43179.ENSSTOP00000024871"/>
<keyword evidence="4" id="KW-1017">Isopeptide bond</keyword>
<feature type="domain" description="C2H2-type" evidence="15">
    <location>
        <begin position="239"/>
        <end position="266"/>
    </location>
</feature>
<sequence length="423" mass="48449">MASALASSDAQGSILYDDLAVYFCQEECVSLHPAQKIKKEIKQECFEDVALMGGEGKTEINQQLSQESMELEELSLEKYSIAAPLVYYPEKSSEDGVGVPERKFSDGTSTCKKEMISLLVTIDNHTPLVELSQCLGVRALSEILEFPWEEAKNVFKCPECDQSFSDNSYLVLHQKIHSAEKKYKCGDCGKIFNHRANLRTHRRIHTGEKPYKCTKCGASFRQQSHLSRHMNSHIKEKPYTCDTCGKGFMWLPGLAQHQKSHTVEKAYESANGSKYFDQKTNLALHEKTHTSTTPYQYTQRVKSFRQPLYTDLPEKDHKEVSHKCHIDDENFFSFSRFKPLQCPDCDLTFPCFSELVSHQNTHIVEKPHKCKTCAKSFALDSELACHQKSHIREEPFKCTVCGKSFKVNMHLITHKRTHRKNTM</sequence>
<feature type="domain" description="C2H2-type" evidence="15">
    <location>
        <begin position="368"/>
        <end position="395"/>
    </location>
</feature>
<evidence type="ECO:0000256" key="11">
    <source>
        <dbReference type="ARBA" id="ARBA00023125"/>
    </source>
</evidence>
<keyword evidence="5" id="KW-0479">Metal-binding</keyword>